<sequence length="84" mass="10191">MKNIQIPYDLFIDLLLYHLNGEDDLEEEIQRGLEEKLDAMVNRQLYSQYKTAPTEEQREKARQEYLDRRGVPESFRWTTSPWEL</sequence>
<dbReference type="Proteomes" id="UP000623172">
    <property type="component" value="Unassembled WGS sequence"/>
</dbReference>
<name>A0A926D4V9_9FIRM</name>
<comment type="caution">
    <text evidence="1">The sequence shown here is derived from an EMBL/GenBank/DDBJ whole genome shotgun (WGS) entry which is preliminary data.</text>
</comment>
<dbReference type="RefSeq" id="WP_249315681.1">
    <property type="nucleotide sequence ID" value="NZ_JACRSR010000001.1"/>
</dbReference>
<dbReference type="EMBL" id="JACRSR010000001">
    <property type="protein sequence ID" value="MBC8531296.1"/>
    <property type="molecule type" value="Genomic_DNA"/>
</dbReference>
<protein>
    <submittedName>
        <fullName evidence="1">Complexin-2</fullName>
    </submittedName>
</protein>
<evidence type="ECO:0000313" key="2">
    <source>
        <dbReference type="Proteomes" id="UP000623172"/>
    </source>
</evidence>
<organism evidence="1 2">
    <name type="scientific">Gehongia tenuis</name>
    <dbReference type="NCBI Taxonomy" id="2763655"/>
    <lineage>
        <taxon>Bacteria</taxon>
        <taxon>Bacillati</taxon>
        <taxon>Bacillota</taxon>
        <taxon>Clostridia</taxon>
        <taxon>Christensenellales</taxon>
        <taxon>Christensenellaceae</taxon>
        <taxon>Gehongia</taxon>
    </lineage>
</organism>
<evidence type="ECO:0000313" key="1">
    <source>
        <dbReference type="EMBL" id="MBC8531296.1"/>
    </source>
</evidence>
<accession>A0A926D4V9</accession>
<gene>
    <name evidence="1" type="ORF">H8696_05475</name>
</gene>
<proteinExistence type="predicted"/>
<keyword evidence="2" id="KW-1185">Reference proteome</keyword>
<reference evidence="1" key="1">
    <citation type="submission" date="2020-08" db="EMBL/GenBank/DDBJ databases">
        <title>Genome public.</title>
        <authorList>
            <person name="Liu C."/>
            <person name="Sun Q."/>
        </authorList>
    </citation>
    <scope>NUCLEOTIDE SEQUENCE</scope>
    <source>
        <strain evidence="1">NSJ-53</strain>
    </source>
</reference>
<dbReference type="AlphaFoldDB" id="A0A926D4V9"/>